<evidence type="ECO:0000256" key="1">
    <source>
        <dbReference type="ARBA" id="ARBA00023015"/>
    </source>
</evidence>
<comment type="caution">
    <text evidence="7">The sequence shown here is derived from an EMBL/GenBank/DDBJ whole genome shotgun (WGS) entry which is preliminary data.</text>
</comment>
<evidence type="ECO:0000256" key="4">
    <source>
        <dbReference type="ARBA" id="ARBA00023242"/>
    </source>
</evidence>
<protein>
    <submittedName>
        <fullName evidence="7">G6990 protein</fullName>
    </submittedName>
</protein>
<evidence type="ECO:0000259" key="6">
    <source>
        <dbReference type="PROSITE" id="PS51519"/>
    </source>
</evidence>
<keyword evidence="2" id="KW-0238">DNA-binding</keyword>
<evidence type="ECO:0000256" key="5">
    <source>
        <dbReference type="SAM" id="MobiDB-lite"/>
    </source>
</evidence>
<feature type="domain" description="RWP-RK" evidence="6">
    <location>
        <begin position="106"/>
        <end position="194"/>
    </location>
</feature>
<keyword evidence="8" id="KW-1185">Reference proteome</keyword>
<keyword evidence="4" id="KW-0539">Nucleus</keyword>
<dbReference type="EMBL" id="CAXHTA020000010">
    <property type="protein sequence ID" value="CAL5224322.1"/>
    <property type="molecule type" value="Genomic_DNA"/>
</dbReference>
<organism evidence="7 8">
    <name type="scientific">Coccomyxa viridis</name>
    <dbReference type="NCBI Taxonomy" id="1274662"/>
    <lineage>
        <taxon>Eukaryota</taxon>
        <taxon>Viridiplantae</taxon>
        <taxon>Chlorophyta</taxon>
        <taxon>core chlorophytes</taxon>
        <taxon>Trebouxiophyceae</taxon>
        <taxon>Trebouxiophyceae incertae sedis</taxon>
        <taxon>Coccomyxaceae</taxon>
        <taxon>Coccomyxa</taxon>
    </lineage>
</organism>
<proteinExistence type="predicted"/>
<dbReference type="PROSITE" id="PS51519">
    <property type="entry name" value="RWP_RK"/>
    <property type="match status" value="1"/>
</dbReference>
<evidence type="ECO:0000256" key="2">
    <source>
        <dbReference type="ARBA" id="ARBA00023125"/>
    </source>
</evidence>
<feature type="region of interest" description="Disordered" evidence="5">
    <location>
        <begin position="236"/>
        <end position="274"/>
    </location>
</feature>
<gene>
    <name evidence="7" type="primary">g6990</name>
    <name evidence="7" type="ORF">VP750_LOCUS5981</name>
</gene>
<dbReference type="Proteomes" id="UP001497392">
    <property type="component" value="Unassembled WGS sequence"/>
</dbReference>
<dbReference type="InterPro" id="IPR003035">
    <property type="entry name" value="RWP-RK_dom"/>
</dbReference>
<accession>A0ABP1G3B4</accession>
<evidence type="ECO:0000256" key="3">
    <source>
        <dbReference type="ARBA" id="ARBA00023163"/>
    </source>
</evidence>
<sequence>MRGPDPCKVRRALSFDLRDDTSVVSALSREPCAEAELLPVSRYCAGMYDSVVFMPCAVQTETVLSAPPAATAHMIVSNGPDDALELESAQVFGNKAMSCSCRAAVEDNLVGKLAVTGNLASLQEVTLRYMEDTGLLDLTLERAARSLNVRLAALKVHLRVLGVSKWPSRKRSSIRKLLRYCPDLQGTPKQMVHSFNQSVGELRGSLEREYRNVQCATPAKKALIRHLRQRWYRSREYRHRQETPPCGVHTPAQTTPARATGRSTEPEPRPSAII</sequence>
<keyword evidence="3" id="KW-0804">Transcription</keyword>
<feature type="compositionally biased region" description="Polar residues" evidence="5">
    <location>
        <begin position="251"/>
        <end position="263"/>
    </location>
</feature>
<evidence type="ECO:0000313" key="8">
    <source>
        <dbReference type="Proteomes" id="UP001497392"/>
    </source>
</evidence>
<dbReference type="Pfam" id="PF02042">
    <property type="entry name" value="RWP-RK"/>
    <property type="match status" value="1"/>
</dbReference>
<reference evidence="7 8" key="1">
    <citation type="submission" date="2024-06" db="EMBL/GenBank/DDBJ databases">
        <authorList>
            <person name="Kraege A."/>
            <person name="Thomma B."/>
        </authorList>
    </citation>
    <scope>NUCLEOTIDE SEQUENCE [LARGE SCALE GENOMIC DNA]</scope>
</reference>
<evidence type="ECO:0000313" key="7">
    <source>
        <dbReference type="EMBL" id="CAL5224322.1"/>
    </source>
</evidence>
<keyword evidence="1" id="KW-0805">Transcription regulation</keyword>
<name>A0ABP1G3B4_9CHLO</name>